<dbReference type="AlphaFoldDB" id="A0A7G9T5K6"/>
<reference evidence="1 2" key="1">
    <citation type="submission" date="2020-08" db="EMBL/GenBank/DDBJ databases">
        <title>Genome sequence of Weissella diestrammenae KACC 16890T.</title>
        <authorList>
            <person name="Hyun D.-W."/>
            <person name="Bae J.-W."/>
        </authorList>
    </citation>
    <scope>NUCLEOTIDE SEQUENCE [LARGE SCALE GENOMIC DNA]</scope>
    <source>
        <strain evidence="1 2">KACC 16890</strain>
    </source>
</reference>
<accession>A0A7G9T5K6</accession>
<gene>
    <name evidence="1" type="ORF">H9L19_00295</name>
</gene>
<dbReference type="RefSeq" id="WP_187529214.1">
    <property type="nucleotide sequence ID" value="NZ_CP060724.1"/>
</dbReference>
<organism evidence="1 2">
    <name type="scientific">Weissella diestrammenae</name>
    <dbReference type="NCBI Taxonomy" id="1162633"/>
    <lineage>
        <taxon>Bacteria</taxon>
        <taxon>Bacillati</taxon>
        <taxon>Bacillota</taxon>
        <taxon>Bacilli</taxon>
        <taxon>Lactobacillales</taxon>
        <taxon>Lactobacillaceae</taxon>
        <taxon>Weissella</taxon>
    </lineage>
</organism>
<dbReference type="EMBL" id="CP060724">
    <property type="protein sequence ID" value="QNN75381.1"/>
    <property type="molecule type" value="Genomic_DNA"/>
</dbReference>
<keyword evidence="2" id="KW-1185">Reference proteome</keyword>
<sequence>MNRPVVQYRSFLPNYQKQVAQLMSRKQNYILLVEQSDLAEFRNEDLLENANQISHVNDKLNQPLGVESDPEINNERDIKQMQVDLLTRGEQPVAEDRQQSTGLGLDLNAILSEETAVSRKAHSHYFDEQQR</sequence>
<protein>
    <submittedName>
        <fullName evidence="1">Uncharacterized protein</fullName>
    </submittedName>
</protein>
<name>A0A7G9T5K6_9LACO</name>
<proteinExistence type="predicted"/>
<evidence type="ECO:0000313" key="1">
    <source>
        <dbReference type="EMBL" id="QNN75381.1"/>
    </source>
</evidence>
<dbReference type="Proteomes" id="UP000515800">
    <property type="component" value="Chromosome"/>
</dbReference>
<dbReference type="KEGG" id="wdi:H9L19_00295"/>
<evidence type="ECO:0000313" key="2">
    <source>
        <dbReference type="Proteomes" id="UP000515800"/>
    </source>
</evidence>